<sequence length="171" mass="19341">MKIIHQADYKTNTWKGGITRELYITPEGSSLSDRNFDVRISSAVIDLTSSDFSDFSGYKRYILPVEGRLTLFRDERKYELSPLEPFLFSGDEAVRSENSKGAIDFNVIFRADQQVEVKVVERAHADNEQTRTLLFAIDEIIVDGQRVGKHDSVLIDGGYTLEGKAIVVTFL</sequence>
<reference evidence="2" key="1">
    <citation type="submission" date="2016-01" db="EMBL/GenBank/DDBJ databases">
        <authorList>
            <person name="Mitreva M."/>
            <person name="Pepin K.H."/>
            <person name="Mihindukulasuriya K.A."/>
            <person name="Fulton R."/>
            <person name="Fronick C."/>
            <person name="O'Laughlin M."/>
            <person name="Miner T."/>
            <person name="Herter B."/>
            <person name="Rosa B.A."/>
            <person name="Cordes M."/>
            <person name="Tomlinson C."/>
            <person name="Wollam A."/>
            <person name="Palsikar V.B."/>
            <person name="Mardis E.R."/>
            <person name="Wilson R.K."/>
        </authorList>
    </citation>
    <scope>NUCLEOTIDE SEQUENCE [LARGE SCALE GENOMIC DNA]</scope>
    <source>
        <strain evidence="2">MJR7716</strain>
    </source>
</reference>
<dbReference type="Proteomes" id="UP000070533">
    <property type="component" value="Unassembled WGS sequence"/>
</dbReference>
<dbReference type="InterPro" id="IPR011051">
    <property type="entry name" value="RmlC_Cupin_sf"/>
</dbReference>
<evidence type="ECO:0008006" key="3">
    <source>
        <dbReference type="Google" id="ProtNLM"/>
    </source>
</evidence>
<gene>
    <name evidence="1" type="ORF">HMPREF3226_01784</name>
</gene>
<name>A0A133Q2Q0_9BACT</name>
<accession>A0A133Q2Q0</accession>
<protein>
    <recommendedName>
        <fullName evidence="3">HutD-family protein</fullName>
    </recommendedName>
</protein>
<dbReference type="SUPFAM" id="SSF51182">
    <property type="entry name" value="RmlC-like cupins"/>
    <property type="match status" value="1"/>
</dbReference>
<evidence type="ECO:0000313" key="1">
    <source>
        <dbReference type="EMBL" id="KXA37158.1"/>
    </source>
</evidence>
<dbReference type="STRING" id="28128.HMPREF3226_01784"/>
<dbReference type="PATRIC" id="fig|28128.5.peg.1830"/>
<dbReference type="RefSeq" id="WP_060940916.1">
    <property type="nucleotide sequence ID" value="NZ_KQ957278.1"/>
</dbReference>
<dbReference type="OrthoDB" id="9786443at2"/>
<dbReference type="EMBL" id="LRQG01000146">
    <property type="protein sequence ID" value="KXA37158.1"/>
    <property type="molecule type" value="Genomic_DNA"/>
</dbReference>
<organism evidence="1 2">
    <name type="scientific">Prevotella corporis</name>
    <dbReference type="NCBI Taxonomy" id="28128"/>
    <lineage>
        <taxon>Bacteria</taxon>
        <taxon>Pseudomonadati</taxon>
        <taxon>Bacteroidota</taxon>
        <taxon>Bacteroidia</taxon>
        <taxon>Bacteroidales</taxon>
        <taxon>Prevotellaceae</taxon>
        <taxon>Prevotella</taxon>
    </lineage>
</organism>
<dbReference type="InterPro" id="IPR014710">
    <property type="entry name" value="RmlC-like_jellyroll"/>
</dbReference>
<dbReference type="PANTHER" id="PTHR37943">
    <property type="entry name" value="PROTEIN VES"/>
    <property type="match status" value="1"/>
</dbReference>
<evidence type="ECO:0000313" key="2">
    <source>
        <dbReference type="Proteomes" id="UP000070533"/>
    </source>
</evidence>
<dbReference type="eggNOG" id="COG3758">
    <property type="taxonomic scope" value="Bacteria"/>
</dbReference>
<comment type="caution">
    <text evidence="1">The sequence shown here is derived from an EMBL/GenBank/DDBJ whole genome shotgun (WGS) entry which is preliminary data.</text>
</comment>
<proteinExistence type="predicted"/>
<dbReference type="Gene3D" id="2.60.120.10">
    <property type="entry name" value="Jelly Rolls"/>
    <property type="match status" value="1"/>
</dbReference>
<dbReference type="AlphaFoldDB" id="A0A133Q2Q0"/>
<dbReference type="InterPro" id="IPR010282">
    <property type="entry name" value="Uncharacterised_HutD/Ves"/>
</dbReference>
<dbReference type="PANTHER" id="PTHR37943:SF1">
    <property type="entry name" value="PROTEIN VES"/>
    <property type="match status" value="1"/>
</dbReference>
<keyword evidence="2" id="KW-1185">Reference proteome</keyword>
<dbReference type="Pfam" id="PF05962">
    <property type="entry name" value="HutD"/>
    <property type="match status" value="1"/>
</dbReference>